<evidence type="ECO:0000256" key="4">
    <source>
        <dbReference type="ARBA" id="ARBA00022989"/>
    </source>
</evidence>
<dbReference type="Pfam" id="PF12823">
    <property type="entry name" value="DUF3817"/>
    <property type="match status" value="1"/>
</dbReference>
<dbReference type="GO" id="GO:0005886">
    <property type="term" value="C:plasma membrane"/>
    <property type="evidence" value="ECO:0007669"/>
    <property type="project" value="UniProtKB-SubCell"/>
</dbReference>
<evidence type="ECO:0000313" key="8">
    <source>
        <dbReference type="EMBL" id="MBC2594227.1"/>
    </source>
</evidence>
<organism evidence="8 9">
    <name type="scientific">Ruficoccus amylovorans</name>
    <dbReference type="NCBI Taxonomy" id="1804625"/>
    <lineage>
        <taxon>Bacteria</taxon>
        <taxon>Pseudomonadati</taxon>
        <taxon>Verrucomicrobiota</taxon>
        <taxon>Opitutia</taxon>
        <taxon>Puniceicoccales</taxon>
        <taxon>Cerasicoccaceae</taxon>
        <taxon>Ruficoccus</taxon>
    </lineage>
</organism>
<evidence type="ECO:0000256" key="2">
    <source>
        <dbReference type="ARBA" id="ARBA00022475"/>
    </source>
</evidence>
<dbReference type="NCBIfam" id="TIGR03954">
    <property type="entry name" value="integ_memb_HG"/>
    <property type="match status" value="1"/>
</dbReference>
<feature type="transmembrane region" description="Helical" evidence="6">
    <location>
        <begin position="12"/>
        <end position="31"/>
    </location>
</feature>
<name>A0A842HF86_9BACT</name>
<comment type="subcellular location">
    <subcellularLocation>
        <location evidence="1">Cell membrane</location>
        <topology evidence="1">Multi-pass membrane protein</topology>
    </subcellularLocation>
</comment>
<evidence type="ECO:0000259" key="7">
    <source>
        <dbReference type="Pfam" id="PF12823"/>
    </source>
</evidence>
<dbReference type="InterPro" id="IPR023845">
    <property type="entry name" value="DUF3817_TM"/>
</dbReference>
<comment type="caution">
    <text evidence="8">The sequence shown here is derived from an EMBL/GenBank/DDBJ whole genome shotgun (WGS) entry which is preliminary data.</text>
</comment>
<dbReference type="RefSeq" id="WP_185675209.1">
    <property type="nucleotide sequence ID" value="NZ_JACHVB010000020.1"/>
</dbReference>
<evidence type="ECO:0000256" key="6">
    <source>
        <dbReference type="SAM" id="Phobius"/>
    </source>
</evidence>
<dbReference type="Proteomes" id="UP000546464">
    <property type="component" value="Unassembled WGS sequence"/>
</dbReference>
<feature type="transmembrane region" description="Helical" evidence="6">
    <location>
        <begin position="43"/>
        <end position="66"/>
    </location>
</feature>
<keyword evidence="4 6" id="KW-1133">Transmembrane helix</keyword>
<dbReference type="AlphaFoldDB" id="A0A842HF86"/>
<keyword evidence="2" id="KW-1003">Cell membrane</keyword>
<dbReference type="EMBL" id="JACHVB010000020">
    <property type="protein sequence ID" value="MBC2594227.1"/>
    <property type="molecule type" value="Genomic_DNA"/>
</dbReference>
<dbReference type="PANTHER" id="PTHR40077:SF1">
    <property type="entry name" value="MEMBRANE PROTEIN"/>
    <property type="match status" value="1"/>
</dbReference>
<evidence type="ECO:0000256" key="3">
    <source>
        <dbReference type="ARBA" id="ARBA00022692"/>
    </source>
</evidence>
<keyword evidence="3 6" id="KW-0812">Transmembrane</keyword>
<evidence type="ECO:0000256" key="1">
    <source>
        <dbReference type="ARBA" id="ARBA00004651"/>
    </source>
</evidence>
<keyword evidence="9" id="KW-1185">Reference proteome</keyword>
<gene>
    <name evidence="8" type="ORF">H5P28_08120</name>
</gene>
<feature type="domain" description="DUF3817" evidence="7">
    <location>
        <begin position="8"/>
        <end position="95"/>
    </location>
</feature>
<proteinExistence type="predicted"/>
<evidence type="ECO:0000256" key="5">
    <source>
        <dbReference type="ARBA" id="ARBA00023136"/>
    </source>
</evidence>
<dbReference type="PANTHER" id="PTHR40077">
    <property type="entry name" value="MEMBRANE PROTEIN-RELATED"/>
    <property type="match status" value="1"/>
</dbReference>
<protein>
    <submittedName>
        <fullName evidence="8">DUF3817 domain-containing protein</fullName>
    </submittedName>
</protein>
<accession>A0A842HF86</accession>
<evidence type="ECO:0000313" key="9">
    <source>
        <dbReference type="Proteomes" id="UP000546464"/>
    </source>
</evidence>
<reference evidence="8 9" key="1">
    <citation type="submission" date="2020-07" db="EMBL/GenBank/DDBJ databases">
        <authorList>
            <person name="Feng X."/>
        </authorList>
    </citation>
    <scope>NUCLEOTIDE SEQUENCE [LARGE SCALE GENOMIC DNA]</scope>
    <source>
        <strain evidence="8 9">JCM31066</strain>
    </source>
</reference>
<keyword evidence="5 6" id="KW-0472">Membrane</keyword>
<sequence length="107" mass="11561">MCPVKAIHRLRVVGLIEGISFLVLLGIAMPLKYFGDMPEAVKVVGWAHGLLFIGFVALLLTAMILAEWSLRRAAVFFAAALVPFGPFLVDKHLRRCAEQAGAATAQA</sequence>